<evidence type="ECO:0000256" key="3">
    <source>
        <dbReference type="ARBA" id="ARBA00020976"/>
    </source>
</evidence>
<dbReference type="Pfam" id="PF20671">
    <property type="entry name" value="COG3_C"/>
    <property type="match status" value="1"/>
</dbReference>
<dbReference type="PANTHER" id="PTHR13302:SF8">
    <property type="entry name" value="CONSERVED OLIGOMERIC GOLGI COMPLEX SUBUNIT 3"/>
    <property type="match status" value="1"/>
</dbReference>
<dbReference type="GO" id="GO:0005801">
    <property type="term" value="C:cis-Golgi network"/>
    <property type="evidence" value="ECO:0007669"/>
    <property type="project" value="InterPro"/>
</dbReference>
<keyword evidence="4" id="KW-0813">Transport</keyword>
<comment type="subcellular location">
    <subcellularLocation>
        <location evidence="1">Golgi apparatus membrane</location>
        <topology evidence="1">Peripheral membrane protein</topology>
    </subcellularLocation>
</comment>
<evidence type="ECO:0000256" key="6">
    <source>
        <dbReference type="ARBA" id="ARBA00023034"/>
    </source>
</evidence>
<dbReference type="InterPro" id="IPR007265">
    <property type="entry name" value="COG_su3"/>
</dbReference>
<dbReference type="AlphaFoldDB" id="A0A0D7BUI6"/>
<comment type="similarity">
    <text evidence="2">Belongs to the COG3 family.</text>
</comment>
<dbReference type="Pfam" id="PF04136">
    <property type="entry name" value="COG3_N"/>
    <property type="match status" value="1"/>
</dbReference>
<dbReference type="EMBL" id="KN880437">
    <property type="protein sequence ID" value="KIY73271.1"/>
    <property type="molecule type" value="Genomic_DNA"/>
</dbReference>
<dbReference type="STRING" id="1314674.A0A0D7BUI6"/>
<evidence type="ECO:0000259" key="11">
    <source>
        <dbReference type="Pfam" id="PF20671"/>
    </source>
</evidence>
<evidence type="ECO:0000259" key="10">
    <source>
        <dbReference type="Pfam" id="PF04136"/>
    </source>
</evidence>
<dbReference type="InterPro" id="IPR048685">
    <property type="entry name" value="COG3_C"/>
</dbReference>
<evidence type="ECO:0000313" key="13">
    <source>
        <dbReference type="Proteomes" id="UP000054007"/>
    </source>
</evidence>
<dbReference type="PANTHER" id="PTHR13302">
    <property type="entry name" value="CONSERVED OLIGOMERIC GOLGI COMPLEX COMPONENT 3"/>
    <property type="match status" value="1"/>
</dbReference>
<name>A0A0D7BUI6_9AGAR</name>
<feature type="domain" description="Conserved oligomeric Golgi complex subunit 3 C-terminal" evidence="11">
    <location>
        <begin position="295"/>
        <end position="621"/>
    </location>
</feature>
<dbReference type="GO" id="GO:0017119">
    <property type="term" value="C:Golgi transport complex"/>
    <property type="evidence" value="ECO:0007669"/>
    <property type="project" value="TreeGrafter"/>
</dbReference>
<proteinExistence type="inferred from homology"/>
<gene>
    <name evidence="12" type="ORF">CYLTODRAFT_366260</name>
</gene>
<protein>
    <recommendedName>
        <fullName evidence="3">Conserved oligomeric Golgi complex subunit 3</fullName>
    </recommendedName>
    <alternativeName>
        <fullName evidence="8">Component of oligomeric Golgi complex 3</fullName>
    </alternativeName>
</protein>
<evidence type="ECO:0000256" key="2">
    <source>
        <dbReference type="ARBA" id="ARBA00009936"/>
    </source>
</evidence>
<evidence type="ECO:0000256" key="9">
    <source>
        <dbReference type="SAM" id="MobiDB-lite"/>
    </source>
</evidence>
<dbReference type="GO" id="GO:0006891">
    <property type="term" value="P:intra-Golgi vesicle-mediated transport"/>
    <property type="evidence" value="ECO:0007669"/>
    <property type="project" value="TreeGrafter"/>
</dbReference>
<keyword evidence="5" id="KW-0653">Protein transport</keyword>
<dbReference type="InterPro" id="IPR048320">
    <property type="entry name" value="COG3_N"/>
</dbReference>
<feature type="region of interest" description="Disordered" evidence="9">
    <location>
        <begin position="53"/>
        <end position="97"/>
    </location>
</feature>
<evidence type="ECO:0000256" key="8">
    <source>
        <dbReference type="ARBA" id="ARBA00031339"/>
    </source>
</evidence>
<keyword evidence="7" id="KW-0472">Membrane</keyword>
<sequence length="807" mass="90722">MAGRTPRRVPALNTSPAPRPTINLEEWEAKAPLGDAEIRSVGLIKAAAEKLALPPIGGDDSPSRPSTPKSKLLIGPGSRPGTPNPSRFGPVPTHALHPKLPVQTPQQFYDWFAVIDKSVAHSQEAHFRAHVAVVADHLSTCDYLLERIGEVEKEVDQMLEQWTSVEESGKSLKDACERLLEERDHLLNTTDEIGARLEYFQELEHATRMLNHPGESLVLQADFLYMVERVDICIDYLKSHRHFREAEVYLLRFQQCMTRAMTLIKMFFVGSLRALSADISKRLFEKDVSSTAQMHLLYTRFRSVAPQLGPLLRELERRAVSHPDELMALLSECHTAYLSTRKSLLINRLMEEIKGLDPTHTELVELTRAGCSYLKQLCLDEYNTFREFFSTGEDQLYQYLENICDYLYDDLRPRILHEPRLTALCEVCTVLQALMVLDDPDVGNDDNELNLDLDGEPKSSGWHGLHISQLLEMVLQDAQTRLVFKAQSVIQTDIRYYVPKAKDLAYPEKLIEARKPASATDMKEKEIVSQIFRTPSLEKQDTWYPTLQKTVWVLSQLHDYVKPAIFEDIAQEALTLCQQSLVGAVEIIKVKNPPTSVLDAHLFLARHLLIMKEVTNNLDFLQRDYDPSVHLAGMTDALSSMLSRTSALLPGSLFSAFTVPTAEGAIGSLKQAIDQALRQACADAITECASPVCTPLREWVDHMNEIPSTQRPSQADAARSLRDAFVGACGGALRANVMRLSLYLESDRTVGVLVGHVEERIVDEYSAYRNMARSVDVVEGVMDDQSVRIMVRDVREKGVEQTDSSGS</sequence>
<feature type="region of interest" description="Disordered" evidence="9">
    <location>
        <begin position="1"/>
        <end position="23"/>
    </location>
</feature>
<evidence type="ECO:0000313" key="12">
    <source>
        <dbReference type="EMBL" id="KIY73271.1"/>
    </source>
</evidence>
<reference evidence="12 13" key="1">
    <citation type="journal article" date="2015" name="Fungal Genet. Biol.">
        <title>Evolution of novel wood decay mechanisms in Agaricales revealed by the genome sequences of Fistulina hepatica and Cylindrobasidium torrendii.</title>
        <authorList>
            <person name="Floudas D."/>
            <person name="Held B.W."/>
            <person name="Riley R."/>
            <person name="Nagy L.G."/>
            <person name="Koehler G."/>
            <person name="Ransdell A.S."/>
            <person name="Younus H."/>
            <person name="Chow J."/>
            <person name="Chiniquy J."/>
            <person name="Lipzen A."/>
            <person name="Tritt A."/>
            <person name="Sun H."/>
            <person name="Haridas S."/>
            <person name="LaButti K."/>
            <person name="Ohm R.A."/>
            <person name="Kues U."/>
            <person name="Blanchette R.A."/>
            <person name="Grigoriev I.V."/>
            <person name="Minto R.E."/>
            <person name="Hibbett D.S."/>
        </authorList>
    </citation>
    <scope>NUCLEOTIDE SEQUENCE [LARGE SCALE GENOMIC DNA]</scope>
    <source>
        <strain evidence="12 13">FP15055 ss-10</strain>
    </source>
</reference>
<dbReference type="Proteomes" id="UP000054007">
    <property type="component" value="Unassembled WGS sequence"/>
</dbReference>
<evidence type="ECO:0000256" key="5">
    <source>
        <dbReference type="ARBA" id="ARBA00022927"/>
    </source>
</evidence>
<feature type="domain" description="Conserved oligomeric Golgi complex subunit 3 N-terminal" evidence="10">
    <location>
        <begin position="132"/>
        <end position="273"/>
    </location>
</feature>
<dbReference type="OrthoDB" id="296793at2759"/>
<evidence type="ECO:0000256" key="4">
    <source>
        <dbReference type="ARBA" id="ARBA00022448"/>
    </source>
</evidence>
<dbReference type="GO" id="GO:0000139">
    <property type="term" value="C:Golgi membrane"/>
    <property type="evidence" value="ECO:0007669"/>
    <property type="project" value="UniProtKB-SubCell"/>
</dbReference>
<dbReference type="GO" id="GO:0006886">
    <property type="term" value="P:intracellular protein transport"/>
    <property type="evidence" value="ECO:0007669"/>
    <property type="project" value="InterPro"/>
</dbReference>
<keyword evidence="13" id="KW-1185">Reference proteome</keyword>
<organism evidence="12 13">
    <name type="scientific">Cylindrobasidium torrendii FP15055 ss-10</name>
    <dbReference type="NCBI Taxonomy" id="1314674"/>
    <lineage>
        <taxon>Eukaryota</taxon>
        <taxon>Fungi</taxon>
        <taxon>Dikarya</taxon>
        <taxon>Basidiomycota</taxon>
        <taxon>Agaricomycotina</taxon>
        <taxon>Agaricomycetes</taxon>
        <taxon>Agaricomycetidae</taxon>
        <taxon>Agaricales</taxon>
        <taxon>Marasmiineae</taxon>
        <taxon>Physalacriaceae</taxon>
        <taxon>Cylindrobasidium</taxon>
    </lineage>
</organism>
<dbReference type="GO" id="GO:0007030">
    <property type="term" value="P:Golgi organization"/>
    <property type="evidence" value="ECO:0007669"/>
    <property type="project" value="TreeGrafter"/>
</dbReference>
<accession>A0A0D7BUI6</accession>
<evidence type="ECO:0000256" key="7">
    <source>
        <dbReference type="ARBA" id="ARBA00023136"/>
    </source>
</evidence>
<keyword evidence="6" id="KW-0333">Golgi apparatus</keyword>
<evidence type="ECO:0000256" key="1">
    <source>
        <dbReference type="ARBA" id="ARBA00004395"/>
    </source>
</evidence>